<organism evidence="6 7">
    <name type="scientific">Thermogladius calderae (strain DSM 22663 / VKM B-2946 / 1633)</name>
    <dbReference type="NCBI Taxonomy" id="1184251"/>
    <lineage>
        <taxon>Archaea</taxon>
        <taxon>Thermoproteota</taxon>
        <taxon>Thermoprotei</taxon>
        <taxon>Desulfurococcales</taxon>
        <taxon>Desulfurococcaceae</taxon>
        <taxon>Thermogladius</taxon>
    </lineage>
</organism>
<evidence type="ECO:0000256" key="5">
    <source>
        <dbReference type="SAM" id="Phobius"/>
    </source>
</evidence>
<dbReference type="STRING" id="1184251.TCELL_0468"/>
<feature type="transmembrane region" description="Helical" evidence="5">
    <location>
        <begin position="37"/>
        <end position="57"/>
    </location>
</feature>
<dbReference type="PANTHER" id="PTHR42723:SF1">
    <property type="entry name" value="CHLOROPHYLL SYNTHASE, CHLOROPLASTIC"/>
    <property type="match status" value="1"/>
</dbReference>
<protein>
    <submittedName>
        <fullName evidence="6">Geranylgeranylglycerol-phosphategeranylgeranyltransferase</fullName>
    </submittedName>
</protein>
<dbReference type="KEGG" id="thg:TCELL_0468"/>
<sequence length="287" mass="30287">MGLRDYVAMTRPVNSLMSGLGALMALLVYRGYTPPGILVAVVATATGYLSTAASMLVNDYVDAAVDAVNKPWKPIPSGRVSRETTRSLGLALAVSSIVLNALLALAEPGLGWLPALVVAVYTLVGLAYSYLRAHWWSHLLVSLSTTGPVVYGYVLAGPPQGKLAFTAAFTVLVFLVTTGREVVKALQDVEGDKKAGYKTIPIVFGAEASRRLVLVIGASAPFLALVAYAFNGSTAFLVLILLAAAAYLHQAVKAYSRPTDKKVLEDARVKMLASMVLGLVAFWASGL</sequence>
<dbReference type="InParanoid" id="I3TDQ5"/>
<dbReference type="eggNOG" id="arCOG00476">
    <property type="taxonomic scope" value="Archaea"/>
</dbReference>
<dbReference type="GO" id="GO:0005886">
    <property type="term" value="C:plasma membrane"/>
    <property type="evidence" value="ECO:0007669"/>
    <property type="project" value="UniProtKB-SubCell"/>
</dbReference>
<dbReference type="InterPro" id="IPR000537">
    <property type="entry name" value="UbiA_prenyltransferase"/>
</dbReference>
<dbReference type="GO" id="GO:0016765">
    <property type="term" value="F:transferase activity, transferring alkyl or aryl (other than methyl) groups"/>
    <property type="evidence" value="ECO:0007669"/>
    <property type="project" value="InterPro"/>
</dbReference>
<dbReference type="CDD" id="cd13961">
    <property type="entry name" value="PT_UbiA_DGGGPS"/>
    <property type="match status" value="1"/>
</dbReference>
<evidence type="ECO:0000256" key="3">
    <source>
        <dbReference type="ARBA" id="ARBA00022989"/>
    </source>
</evidence>
<dbReference type="AlphaFoldDB" id="I3TDQ5"/>
<feature type="transmembrane region" description="Helical" evidence="5">
    <location>
        <begin position="138"/>
        <end position="157"/>
    </location>
</feature>
<name>I3TDQ5_THEC1</name>
<dbReference type="InterPro" id="IPR050475">
    <property type="entry name" value="Prenyltransferase_related"/>
</dbReference>
<dbReference type="InterPro" id="IPR044878">
    <property type="entry name" value="UbiA_sf"/>
</dbReference>
<dbReference type="Gene3D" id="1.20.120.1780">
    <property type="entry name" value="UbiA prenyltransferase"/>
    <property type="match status" value="1"/>
</dbReference>
<evidence type="ECO:0000313" key="7">
    <source>
        <dbReference type="Proteomes" id="UP000005270"/>
    </source>
</evidence>
<dbReference type="EMBL" id="CP003531">
    <property type="protein sequence ID" value="AFK50893.1"/>
    <property type="molecule type" value="Genomic_DNA"/>
</dbReference>
<keyword evidence="4 5" id="KW-0472">Membrane</keyword>
<keyword evidence="3 5" id="KW-1133">Transmembrane helix</keyword>
<feature type="transmembrane region" description="Helical" evidence="5">
    <location>
        <begin position="267"/>
        <end position="285"/>
    </location>
</feature>
<proteinExistence type="predicted"/>
<dbReference type="PANTHER" id="PTHR42723">
    <property type="entry name" value="CHLOROPHYLL SYNTHASE"/>
    <property type="match status" value="1"/>
</dbReference>
<dbReference type="Pfam" id="PF01040">
    <property type="entry name" value="UbiA"/>
    <property type="match status" value="1"/>
</dbReference>
<keyword evidence="6" id="KW-0808">Transferase</keyword>
<feature type="transmembrane region" description="Helical" evidence="5">
    <location>
        <begin position="12"/>
        <end position="31"/>
    </location>
</feature>
<dbReference type="Proteomes" id="UP000005270">
    <property type="component" value="Chromosome"/>
</dbReference>
<comment type="subcellular location">
    <subcellularLocation>
        <location evidence="1">Cell membrane</location>
        <topology evidence="1">Multi-pass membrane protein</topology>
    </subcellularLocation>
</comment>
<dbReference type="Gene3D" id="1.10.357.140">
    <property type="entry name" value="UbiA prenyltransferase"/>
    <property type="match status" value="1"/>
</dbReference>
<evidence type="ECO:0000256" key="4">
    <source>
        <dbReference type="ARBA" id="ARBA00023136"/>
    </source>
</evidence>
<dbReference type="FunCoup" id="I3TDQ5">
    <property type="interactions" value="7"/>
</dbReference>
<evidence type="ECO:0000256" key="2">
    <source>
        <dbReference type="ARBA" id="ARBA00022692"/>
    </source>
</evidence>
<gene>
    <name evidence="6" type="ordered locus">TCELL_0468</name>
</gene>
<dbReference type="HOGENOM" id="CLU_073311_1_1_2"/>
<feature type="transmembrane region" description="Helical" evidence="5">
    <location>
        <begin position="236"/>
        <end position="255"/>
    </location>
</feature>
<evidence type="ECO:0000256" key="1">
    <source>
        <dbReference type="ARBA" id="ARBA00004651"/>
    </source>
</evidence>
<keyword evidence="2 5" id="KW-0812">Transmembrane</keyword>
<feature type="transmembrane region" description="Helical" evidence="5">
    <location>
        <begin position="112"/>
        <end position="131"/>
    </location>
</feature>
<evidence type="ECO:0000313" key="6">
    <source>
        <dbReference type="EMBL" id="AFK50893.1"/>
    </source>
</evidence>
<reference evidence="6 7" key="1">
    <citation type="journal article" date="2012" name="J. Bacteriol.">
        <title>Complete genome sequence of the hyperthermophilic cellulolytic Crenarchaeon 'Thermogladius cellulolyticus' 1633.</title>
        <authorList>
            <person name="Mardanov A.V."/>
            <person name="Kochetkova T.V."/>
            <person name="Beletsky A.V."/>
            <person name="Bonch-Osmolovskaya E.A."/>
            <person name="Ravin N.V."/>
            <person name="Skryabin K.G."/>
        </authorList>
    </citation>
    <scope>NUCLEOTIDE SEQUENCE [LARGE SCALE GENOMIC DNA]</scope>
    <source>
        <strain evidence="7">DSM 22663 / VKM B-2946 / 1633</strain>
    </source>
</reference>
<accession>I3TDQ5</accession>
<feature type="transmembrane region" description="Helical" evidence="5">
    <location>
        <begin position="88"/>
        <end position="106"/>
    </location>
</feature>
<keyword evidence="7" id="KW-1185">Reference proteome</keyword>